<organism evidence="1 2">
    <name type="scientific">Diceros bicornis minor</name>
    <name type="common">South-central black rhinoceros</name>
    <dbReference type="NCBI Taxonomy" id="77932"/>
    <lineage>
        <taxon>Eukaryota</taxon>
        <taxon>Metazoa</taxon>
        <taxon>Chordata</taxon>
        <taxon>Craniata</taxon>
        <taxon>Vertebrata</taxon>
        <taxon>Euteleostomi</taxon>
        <taxon>Mammalia</taxon>
        <taxon>Eutheria</taxon>
        <taxon>Laurasiatheria</taxon>
        <taxon>Perissodactyla</taxon>
        <taxon>Rhinocerotidae</taxon>
        <taxon>Diceros</taxon>
    </lineage>
</organism>
<sequence>MSLETLEYTTPSISPLVSKASVTESWFTQSSAFSVDPLGDLIPAPLSEPSLPAPSILLPNLMTPIDDILSPSPTDSGFCSPTRGHFVSTYHLLCLPYPFPRYQPFTRFVPMNSTDSLACHHIPPTLSVSPPPDCLLTVTQSNLISTLLKSVPENSPPDSLGGLFTGVPTIKGTDHSSLAEIQNFSILLPAGSCQVYVLCHIITLNIPHQKYRFPKILNYQTL</sequence>
<dbReference type="Proteomes" id="UP000551758">
    <property type="component" value="Unassembled WGS sequence"/>
</dbReference>
<comment type="caution">
    <text evidence="1">The sequence shown here is derived from an EMBL/GenBank/DDBJ whole genome shotgun (WGS) entry which is preliminary data.</text>
</comment>
<gene>
    <name evidence="1" type="ORF">HPG69_007669</name>
</gene>
<dbReference type="AlphaFoldDB" id="A0A7J7EA24"/>
<evidence type="ECO:0000313" key="2">
    <source>
        <dbReference type="Proteomes" id="UP000551758"/>
    </source>
</evidence>
<protein>
    <submittedName>
        <fullName evidence="1">Uncharacterized protein</fullName>
    </submittedName>
</protein>
<keyword evidence="2" id="KW-1185">Reference proteome</keyword>
<accession>A0A7J7EA24</accession>
<dbReference type="EMBL" id="JACDTQ010003801">
    <property type="protein sequence ID" value="KAF5912680.1"/>
    <property type="molecule type" value="Genomic_DNA"/>
</dbReference>
<proteinExistence type="predicted"/>
<reference evidence="1 2" key="1">
    <citation type="journal article" date="2020" name="Mol. Biol. Evol.">
        <title>Interspecific Gene Flow and the Evolution of Specialization in Black and White Rhinoceros.</title>
        <authorList>
            <person name="Moodley Y."/>
            <person name="Westbury M.V."/>
            <person name="Russo I.M."/>
            <person name="Gopalakrishnan S."/>
            <person name="Rakotoarivelo A."/>
            <person name="Olsen R.A."/>
            <person name="Prost S."/>
            <person name="Tunstall T."/>
            <person name="Ryder O.A."/>
            <person name="Dalen L."/>
            <person name="Bruford M.W."/>
        </authorList>
    </citation>
    <scope>NUCLEOTIDE SEQUENCE [LARGE SCALE GENOMIC DNA]</scope>
    <source>
        <strain evidence="1">SBR-YM</strain>
        <tissue evidence="1">Skin</tissue>
    </source>
</reference>
<name>A0A7J7EA24_DICBM</name>
<evidence type="ECO:0000313" key="1">
    <source>
        <dbReference type="EMBL" id="KAF5912680.1"/>
    </source>
</evidence>